<dbReference type="PANTHER" id="PTHR30336:SF4">
    <property type="entry name" value="ENVELOPE BIOGENESIS FACTOR ELYC"/>
    <property type="match status" value="1"/>
</dbReference>
<evidence type="ECO:0000259" key="1">
    <source>
        <dbReference type="Pfam" id="PF02698"/>
    </source>
</evidence>
<dbReference type="GO" id="GO:0043164">
    <property type="term" value="P:Gram-negative-bacterium-type cell wall biogenesis"/>
    <property type="evidence" value="ECO:0007669"/>
    <property type="project" value="TreeGrafter"/>
</dbReference>
<dbReference type="GO" id="GO:0000270">
    <property type="term" value="P:peptidoglycan metabolic process"/>
    <property type="evidence" value="ECO:0007669"/>
    <property type="project" value="TreeGrafter"/>
</dbReference>
<dbReference type="Pfam" id="PF02698">
    <property type="entry name" value="DUF218"/>
    <property type="match status" value="1"/>
</dbReference>
<dbReference type="EMBL" id="QUWV01000026">
    <property type="protein sequence ID" value="RFD20991.1"/>
    <property type="molecule type" value="Genomic_DNA"/>
</dbReference>
<reference evidence="2 3" key="1">
    <citation type="submission" date="2018-08" db="EMBL/GenBank/DDBJ databases">
        <title>Komagataeibacter sp. AV 382.</title>
        <authorList>
            <person name="Skraban J."/>
            <person name="Trcek J."/>
        </authorList>
    </citation>
    <scope>NUCLEOTIDE SEQUENCE [LARGE SCALE GENOMIC DNA]</scope>
    <source>
        <strain evidence="2 3">AV 382</strain>
    </source>
</reference>
<dbReference type="InterPro" id="IPR003848">
    <property type="entry name" value="DUF218"/>
</dbReference>
<dbReference type="InterPro" id="IPR051599">
    <property type="entry name" value="Cell_Envelope_Assoc"/>
</dbReference>
<dbReference type="Proteomes" id="UP000262371">
    <property type="component" value="Unassembled WGS sequence"/>
</dbReference>
<organism evidence="2 3">
    <name type="scientific">Komagataeibacter melaceti</name>
    <dbReference type="NCBI Taxonomy" id="2766577"/>
    <lineage>
        <taxon>Bacteria</taxon>
        <taxon>Pseudomonadati</taxon>
        <taxon>Pseudomonadota</taxon>
        <taxon>Alphaproteobacteria</taxon>
        <taxon>Acetobacterales</taxon>
        <taxon>Acetobacteraceae</taxon>
        <taxon>Komagataeibacter</taxon>
    </lineage>
</organism>
<dbReference type="GO" id="GO:0005886">
    <property type="term" value="C:plasma membrane"/>
    <property type="evidence" value="ECO:0007669"/>
    <property type="project" value="TreeGrafter"/>
</dbReference>
<name>A0A371Z3D8_9PROT</name>
<proteinExistence type="predicted"/>
<dbReference type="PANTHER" id="PTHR30336">
    <property type="entry name" value="INNER MEMBRANE PROTEIN, PROBABLE PERMEASE"/>
    <property type="match status" value="1"/>
</dbReference>
<keyword evidence="3" id="KW-1185">Reference proteome</keyword>
<protein>
    <submittedName>
        <fullName evidence="2">YdcF family protein</fullName>
    </submittedName>
</protein>
<dbReference type="Gene3D" id="3.40.50.620">
    <property type="entry name" value="HUPs"/>
    <property type="match status" value="1"/>
</dbReference>
<evidence type="ECO:0000313" key="2">
    <source>
        <dbReference type="EMBL" id="RFD20991.1"/>
    </source>
</evidence>
<comment type="caution">
    <text evidence="2">The sequence shown here is derived from an EMBL/GenBank/DDBJ whole genome shotgun (WGS) entry which is preliminary data.</text>
</comment>
<dbReference type="OrthoDB" id="7269512at2"/>
<feature type="domain" description="DUF218" evidence="1">
    <location>
        <begin position="11"/>
        <end position="156"/>
    </location>
</feature>
<dbReference type="InterPro" id="IPR014729">
    <property type="entry name" value="Rossmann-like_a/b/a_fold"/>
</dbReference>
<accession>A0A371Z3D8</accession>
<dbReference type="AlphaFoldDB" id="A0A371Z3D8"/>
<evidence type="ECO:0000313" key="3">
    <source>
        <dbReference type="Proteomes" id="UP000262371"/>
    </source>
</evidence>
<gene>
    <name evidence="2" type="ORF">DY926_03145</name>
</gene>
<sequence length="179" mass="19081">MQCGAGMALPVVIFGAKLRPDGTAGRTLRLRVAAARAFGAGRDGAVMYMPTGGLPGPAGLTEAAVMTRLLVEAGVPPDAVMAEETAPDTLASVLACSRLLQRQGYGGPVAVASSAYHLPRCMLLMRMMGWRVVRVPPPGVPAARGWGRRWFWRLREGAALPWDVLLLALWRLRHGRGGD</sequence>
<dbReference type="CDD" id="cd06259">
    <property type="entry name" value="YdcF-like"/>
    <property type="match status" value="1"/>
</dbReference>